<dbReference type="RefSeq" id="WP_053775051.1">
    <property type="nucleotide sequence ID" value="NZ_CP012573.1"/>
</dbReference>
<name>A0AAE6XSE9_9MICO</name>
<dbReference type="Proteomes" id="UP000503164">
    <property type="component" value="Chromosome"/>
</dbReference>
<feature type="transmembrane region" description="Helical" evidence="2">
    <location>
        <begin position="130"/>
        <end position="152"/>
    </location>
</feature>
<sequence>MDDAHASRAEALARRLRDDPAAAALLEELRRTAYGRAGSTAPLVEVPAALRARTGYDERELPAPLVALVEEEARLADEGAALLEADARAPPTAGEHAHEHEHEHEHPDPALRDGDDPAPRRRRALRPGPIAAVVAACLVVAGLGAASAAGILEGGGSASSGPGVASPTSTATTTSVPRGQAMGTPDGRRGAPVPDFTADPPVRVPPTDAELAEELQAGADRAWDLVLQQDPDAVRPDVRPERLVEPEDHVEQQLACLRDGGVSASRIADDAYSLVDADPLVVYACAVRFPVQSAGPRSDAELAYLRDYYASFLLPCYAAEGAPVSGELPGVDEFIALARAERPWTPMPERMDARVAAACPELPEAFR</sequence>
<proteinExistence type="predicted"/>
<evidence type="ECO:0000313" key="4">
    <source>
        <dbReference type="Proteomes" id="UP000503164"/>
    </source>
</evidence>
<feature type="region of interest" description="Disordered" evidence="1">
    <location>
        <begin position="156"/>
        <end position="202"/>
    </location>
</feature>
<keyword evidence="2" id="KW-0812">Transmembrane</keyword>
<feature type="compositionally biased region" description="Basic and acidic residues" evidence="1">
    <location>
        <begin position="95"/>
        <end position="119"/>
    </location>
</feature>
<dbReference type="EMBL" id="CP048049">
    <property type="protein sequence ID" value="QIS45616.1"/>
    <property type="molecule type" value="Genomic_DNA"/>
</dbReference>
<gene>
    <name evidence="3" type="ORF">GW570_11205</name>
</gene>
<protein>
    <submittedName>
        <fullName evidence="3">Uncharacterized protein</fullName>
    </submittedName>
</protein>
<reference evidence="3 4" key="1">
    <citation type="journal article" date="2020" name="Mol. Plant Pathol.">
        <title>Plasmid composition and the chpG gene determine the virulence level of Clavibacter capsici natural isolates in pepper.</title>
        <authorList>
            <person name="Hwang I.S."/>
            <person name="Lee H.M."/>
            <person name="Oh E.J."/>
            <person name="Lee S."/>
            <person name="Heu S."/>
            <person name="Oh C.S."/>
        </authorList>
    </citation>
    <scope>NUCLEOTIDE SEQUENCE [LARGE SCALE GENOMIC DNA]</scope>
    <source>
        <strain evidence="3 4">1101</strain>
    </source>
</reference>
<organism evidence="3 4">
    <name type="scientific">Clavibacter capsici</name>
    <dbReference type="NCBI Taxonomy" id="1874630"/>
    <lineage>
        <taxon>Bacteria</taxon>
        <taxon>Bacillati</taxon>
        <taxon>Actinomycetota</taxon>
        <taxon>Actinomycetes</taxon>
        <taxon>Micrococcales</taxon>
        <taxon>Microbacteriaceae</taxon>
        <taxon>Clavibacter</taxon>
    </lineage>
</organism>
<evidence type="ECO:0000256" key="1">
    <source>
        <dbReference type="SAM" id="MobiDB-lite"/>
    </source>
</evidence>
<keyword evidence="2" id="KW-1133">Transmembrane helix</keyword>
<evidence type="ECO:0000313" key="3">
    <source>
        <dbReference type="EMBL" id="QIS45616.1"/>
    </source>
</evidence>
<dbReference type="AlphaFoldDB" id="A0AAE6XSE9"/>
<keyword evidence="2" id="KW-0472">Membrane</keyword>
<keyword evidence="4" id="KW-1185">Reference proteome</keyword>
<feature type="compositionally biased region" description="Low complexity" evidence="1">
    <location>
        <begin position="159"/>
        <end position="177"/>
    </location>
</feature>
<accession>A0AAE6XSE9</accession>
<feature type="region of interest" description="Disordered" evidence="1">
    <location>
        <begin position="90"/>
        <end position="123"/>
    </location>
</feature>
<dbReference type="KEGG" id="ccap:AES38_11225"/>
<evidence type="ECO:0000256" key="2">
    <source>
        <dbReference type="SAM" id="Phobius"/>
    </source>
</evidence>